<accession>A0A1P9WXW7</accession>
<reference evidence="2 3" key="1">
    <citation type="submission" date="2016-01" db="EMBL/GenBank/DDBJ databases">
        <authorList>
            <person name="Oliw E.H."/>
        </authorList>
    </citation>
    <scope>NUCLEOTIDE SEQUENCE [LARGE SCALE GENOMIC DNA]</scope>
    <source>
        <strain evidence="2 3">DY10</strain>
    </source>
</reference>
<dbReference type="KEGG" id="smon:AWR27_13405"/>
<dbReference type="InterPro" id="IPR032710">
    <property type="entry name" value="NTF2-like_dom_sf"/>
</dbReference>
<dbReference type="STRING" id="1178516.AWR27_13405"/>
<dbReference type="SUPFAM" id="SSF54427">
    <property type="entry name" value="NTF2-like"/>
    <property type="match status" value="1"/>
</dbReference>
<dbReference type="AlphaFoldDB" id="A0A1P9WXW7"/>
<dbReference type="Gene3D" id="3.10.450.50">
    <property type="match status" value="1"/>
</dbReference>
<dbReference type="Pfam" id="PF14534">
    <property type="entry name" value="DUF4440"/>
    <property type="match status" value="1"/>
</dbReference>
<evidence type="ECO:0000259" key="1">
    <source>
        <dbReference type="Pfam" id="PF14534"/>
    </source>
</evidence>
<feature type="domain" description="DUF4440" evidence="1">
    <location>
        <begin position="12"/>
        <end position="117"/>
    </location>
</feature>
<proteinExistence type="predicted"/>
<dbReference type="InterPro" id="IPR027843">
    <property type="entry name" value="DUF4440"/>
</dbReference>
<sequence length="126" mass="14034">MNKTEITKEDVVDAENKLFVAQLASNVDVLDQLLHDDLVAVAPTGQVLTKEMDLNAHRAKTMVIEDASTEIEEIKLIGDTAVSIVSMKAKGKMMDTPMEGHFRYLRVWKRFGDTLKIIGASFIQLS</sequence>
<dbReference type="RefSeq" id="WP_077131652.1">
    <property type="nucleotide sequence ID" value="NZ_CP014263.1"/>
</dbReference>
<protein>
    <submittedName>
        <fullName evidence="2">DUF4440 domain-containing protein</fullName>
    </submittedName>
</protein>
<dbReference type="EMBL" id="CP014263">
    <property type="protein sequence ID" value="AQG80227.1"/>
    <property type="molecule type" value="Genomic_DNA"/>
</dbReference>
<evidence type="ECO:0000313" key="2">
    <source>
        <dbReference type="EMBL" id="AQG80227.1"/>
    </source>
</evidence>
<name>A0A1P9WXW7_9BACT</name>
<keyword evidence="3" id="KW-1185">Reference proteome</keyword>
<gene>
    <name evidence="2" type="ORF">AWR27_13405</name>
</gene>
<dbReference type="Proteomes" id="UP000187941">
    <property type="component" value="Chromosome"/>
</dbReference>
<organism evidence="2 3">
    <name type="scientific">Spirosoma montaniterrae</name>
    <dbReference type="NCBI Taxonomy" id="1178516"/>
    <lineage>
        <taxon>Bacteria</taxon>
        <taxon>Pseudomonadati</taxon>
        <taxon>Bacteroidota</taxon>
        <taxon>Cytophagia</taxon>
        <taxon>Cytophagales</taxon>
        <taxon>Cytophagaceae</taxon>
        <taxon>Spirosoma</taxon>
    </lineage>
</organism>
<dbReference type="OrthoDB" id="997066at2"/>
<evidence type="ECO:0000313" key="3">
    <source>
        <dbReference type="Proteomes" id="UP000187941"/>
    </source>
</evidence>